<keyword evidence="7" id="KW-0479">Metal-binding</keyword>
<evidence type="ECO:0000256" key="7">
    <source>
        <dbReference type="HAMAP-Rule" id="MF_00323"/>
    </source>
</evidence>
<evidence type="ECO:0000256" key="8">
    <source>
        <dbReference type="RuleBase" id="RU000607"/>
    </source>
</evidence>
<proteinExistence type="inferred from homology"/>
<name>A0ABM9ABR2_9GAMM</name>
<comment type="catalytic activity">
    <reaction evidence="7 8">
        <text>heme b + 2 H(+) = protoporphyrin IX + Fe(2+)</text>
        <dbReference type="Rhea" id="RHEA:22584"/>
        <dbReference type="ChEBI" id="CHEBI:15378"/>
        <dbReference type="ChEBI" id="CHEBI:29033"/>
        <dbReference type="ChEBI" id="CHEBI:57306"/>
        <dbReference type="ChEBI" id="CHEBI:60344"/>
        <dbReference type="EC" id="4.98.1.1"/>
    </reaction>
</comment>
<dbReference type="Gene3D" id="3.40.50.1400">
    <property type="match status" value="2"/>
</dbReference>
<keyword evidence="2 7" id="KW-0408">Iron</keyword>
<evidence type="ECO:0000256" key="2">
    <source>
        <dbReference type="ARBA" id="ARBA00023004"/>
    </source>
</evidence>
<comment type="caution">
    <text evidence="9">The sequence shown here is derived from an EMBL/GenBank/DDBJ whole genome shotgun (WGS) entry which is preliminary data.</text>
</comment>
<feature type="binding site" evidence="7">
    <location>
        <position position="197"/>
    </location>
    <ligand>
        <name>Fe(2+)</name>
        <dbReference type="ChEBI" id="CHEBI:29033"/>
    </ligand>
</feature>
<dbReference type="RefSeq" id="WP_237443086.1">
    <property type="nucleotide sequence ID" value="NZ_CAKLPX010000001.1"/>
</dbReference>
<dbReference type="InterPro" id="IPR033659">
    <property type="entry name" value="Ferrochelatase_N"/>
</dbReference>
<dbReference type="InterPro" id="IPR033644">
    <property type="entry name" value="Ferrochelatase_C"/>
</dbReference>
<reference evidence="9" key="1">
    <citation type="submission" date="2021-12" db="EMBL/GenBank/DDBJ databases">
        <authorList>
            <person name="Rodrigo-Torres L."/>
            <person name="Arahal R. D."/>
            <person name="Lucena T."/>
        </authorList>
    </citation>
    <scope>NUCLEOTIDE SEQUENCE</scope>
    <source>
        <strain evidence="9">CECT 8267</strain>
    </source>
</reference>
<keyword evidence="10" id="KW-1185">Reference proteome</keyword>
<gene>
    <name evidence="7 9" type="primary">hemH</name>
    <name evidence="9" type="ORF">SIN8267_00497</name>
</gene>
<dbReference type="Proteomes" id="UP000838100">
    <property type="component" value="Unassembled WGS sequence"/>
</dbReference>
<dbReference type="CDD" id="cd03411">
    <property type="entry name" value="Ferrochelatase_N"/>
    <property type="match status" value="1"/>
</dbReference>
<keyword evidence="7 8" id="KW-0963">Cytoplasm</keyword>
<accession>A0ABM9ABR2</accession>
<dbReference type="HAMAP" id="MF_00323">
    <property type="entry name" value="Ferrochelatase"/>
    <property type="match status" value="1"/>
</dbReference>
<dbReference type="Pfam" id="PF00762">
    <property type="entry name" value="Ferrochelatase"/>
    <property type="match status" value="1"/>
</dbReference>
<feature type="binding site" evidence="7">
    <location>
        <position position="278"/>
    </location>
    <ligand>
        <name>Fe(2+)</name>
        <dbReference type="ChEBI" id="CHEBI:29033"/>
    </ligand>
</feature>
<organism evidence="9 10">
    <name type="scientific">Sinobacterium norvegicum</name>
    <dbReference type="NCBI Taxonomy" id="1641715"/>
    <lineage>
        <taxon>Bacteria</taxon>
        <taxon>Pseudomonadati</taxon>
        <taxon>Pseudomonadota</taxon>
        <taxon>Gammaproteobacteria</taxon>
        <taxon>Cellvibrionales</taxon>
        <taxon>Spongiibacteraceae</taxon>
        <taxon>Sinobacterium</taxon>
    </lineage>
</organism>
<dbReference type="CDD" id="cd00419">
    <property type="entry name" value="Ferrochelatase_C"/>
    <property type="match status" value="1"/>
</dbReference>
<dbReference type="SUPFAM" id="SSF53800">
    <property type="entry name" value="Chelatase"/>
    <property type="match status" value="1"/>
</dbReference>
<dbReference type="EMBL" id="CAKLPX010000001">
    <property type="protein sequence ID" value="CAH0990405.1"/>
    <property type="molecule type" value="Genomic_DNA"/>
</dbReference>
<comment type="catalytic activity">
    <reaction evidence="6">
        <text>Fe-coproporphyrin III + 2 H(+) = coproporphyrin III + Fe(2+)</text>
        <dbReference type="Rhea" id="RHEA:49572"/>
        <dbReference type="ChEBI" id="CHEBI:15378"/>
        <dbReference type="ChEBI" id="CHEBI:29033"/>
        <dbReference type="ChEBI" id="CHEBI:68438"/>
        <dbReference type="ChEBI" id="CHEBI:131725"/>
        <dbReference type="EC" id="4.99.1.9"/>
    </reaction>
    <physiologicalReaction direction="right-to-left" evidence="6">
        <dbReference type="Rhea" id="RHEA:49574"/>
    </physiologicalReaction>
</comment>
<evidence type="ECO:0000256" key="5">
    <source>
        <dbReference type="ARBA" id="ARBA00023244"/>
    </source>
</evidence>
<evidence type="ECO:0000256" key="4">
    <source>
        <dbReference type="ARBA" id="ARBA00023239"/>
    </source>
</evidence>
<evidence type="ECO:0000313" key="10">
    <source>
        <dbReference type="Proteomes" id="UP000838100"/>
    </source>
</evidence>
<dbReference type="GO" id="GO:0016829">
    <property type="term" value="F:lyase activity"/>
    <property type="evidence" value="ECO:0007669"/>
    <property type="project" value="UniProtKB-KW"/>
</dbReference>
<dbReference type="PANTHER" id="PTHR11108">
    <property type="entry name" value="FERROCHELATASE"/>
    <property type="match status" value="1"/>
</dbReference>
<comment type="pathway">
    <text evidence="7 8">Porphyrin-containing compound metabolism; protoheme biosynthesis; protoheme from protoporphyrin-IX: step 1/1.</text>
</comment>
<sequence>MSTNTKKAIILVNLGSPEQPTVSGVRAFLKPFLSDKRVVEVPKPIWWLILNGVILPFRPKKVAQAYQSIWWQQGSPLRAILQQQQEALQQRFDSQQVRVLTAMTYGAPSVESQIHALQQEGIEKIVILPLYPQYSATTTAAVTDQVCQMLQRCRDIPDLRIVKSYYQHPGYIAALAESVSQYWQLHGKAEHLLMSFHGIPQANVDKGDPYYDHCLATAEAVADKLGLAVEDWTMSFQSRLGRAQWLTPYTADTLQQYGPKKIKTLDVICPAFSADCLETLEEMAIENKEIYQQAGGGEYRYIAALNSESSHIDMMEDICQRQLQSFID</sequence>
<evidence type="ECO:0000256" key="3">
    <source>
        <dbReference type="ARBA" id="ARBA00023133"/>
    </source>
</evidence>
<evidence type="ECO:0000313" key="9">
    <source>
        <dbReference type="EMBL" id="CAH0990405.1"/>
    </source>
</evidence>
<keyword evidence="5 7" id="KW-0627">Porphyrin biosynthesis</keyword>
<dbReference type="InterPro" id="IPR001015">
    <property type="entry name" value="Ferrochelatase"/>
</dbReference>
<comment type="function">
    <text evidence="7 8">Catalyzes the ferrous insertion into protoporphyrin IX.</text>
</comment>
<keyword evidence="3 7" id="KW-0350">Heme biosynthesis</keyword>
<dbReference type="EC" id="4.98.1.1" evidence="7 8"/>
<evidence type="ECO:0000256" key="1">
    <source>
        <dbReference type="ARBA" id="ARBA00007718"/>
    </source>
</evidence>
<dbReference type="PROSITE" id="PS00534">
    <property type="entry name" value="FERROCHELATASE"/>
    <property type="match status" value="1"/>
</dbReference>
<evidence type="ECO:0000256" key="6">
    <source>
        <dbReference type="ARBA" id="ARBA00024536"/>
    </source>
</evidence>
<protein>
    <recommendedName>
        <fullName evidence="7 8">Ferrochelatase</fullName>
        <ecNumber evidence="7 8">4.98.1.1</ecNumber>
    </recommendedName>
    <alternativeName>
        <fullName evidence="7">Heme synthase</fullName>
    </alternativeName>
    <alternativeName>
        <fullName evidence="7">Protoheme ferro-lyase</fullName>
    </alternativeName>
</protein>
<dbReference type="InterPro" id="IPR019772">
    <property type="entry name" value="Ferrochelatase_AS"/>
</dbReference>
<keyword evidence="4 7" id="KW-0456">Lyase</keyword>
<dbReference type="PANTHER" id="PTHR11108:SF1">
    <property type="entry name" value="FERROCHELATASE, MITOCHONDRIAL"/>
    <property type="match status" value="1"/>
</dbReference>
<comment type="similarity">
    <text evidence="1 7 8">Belongs to the ferrochelatase family.</text>
</comment>
<comment type="subcellular location">
    <subcellularLocation>
        <location evidence="7 8">Cytoplasm</location>
    </subcellularLocation>
</comment>
<dbReference type="NCBIfam" id="TIGR00109">
    <property type="entry name" value="hemH"/>
    <property type="match status" value="1"/>
</dbReference>